<accession>A0A8H3BYV4</accession>
<keyword evidence="1" id="KW-0812">Transmembrane</keyword>
<keyword evidence="1" id="KW-0472">Membrane</keyword>
<name>A0A8H3BYV4_9AGAM</name>
<dbReference type="AlphaFoldDB" id="A0A8H3BYV4"/>
<dbReference type="Proteomes" id="UP000663888">
    <property type="component" value="Unassembled WGS sequence"/>
</dbReference>
<evidence type="ECO:0000313" key="4">
    <source>
        <dbReference type="Proteomes" id="UP000663888"/>
    </source>
</evidence>
<evidence type="ECO:0000313" key="3">
    <source>
        <dbReference type="EMBL" id="CAE6467926.1"/>
    </source>
</evidence>
<protein>
    <submittedName>
        <fullName evidence="3">Uncharacterized protein</fullName>
    </submittedName>
</protein>
<reference evidence="3" key="1">
    <citation type="submission" date="2021-01" db="EMBL/GenBank/DDBJ databases">
        <authorList>
            <person name="Kaushik A."/>
        </authorList>
    </citation>
    <scope>NUCLEOTIDE SEQUENCE</scope>
    <source>
        <strain evidence="3">AG4-R118</strain>
        <strain evidence="2">AG4-RS23</strain>
    </source>
</reference>
<dbReference type="EMBL" id="CAJMWY010000650">
    <property type="protein sequence ID" value="CAE6442350.1"/>
    <property type="molecule type" value="Genomic_DNA"/>
</dbReference>
<keyword evidence="1" id="KW-1133">Transmembrane helix</keyword>
<organism evidence="3 4">
    <name type="scientific">Rhizoctonia solani</name>
    <dbReference type="NCBI Taxonomy" id="456999"/>
    <lineage>
        <taxon>Eukaryota</taxon>
        <taxon>Fungi</taxon>
        <taxon>Dikarya</taxon>
        <taxon>Basidiomycota</taxon>
        <taxon>Agaricomycotina</taxon>
        <taxon>Agaricomycetes</taxon>
        <taxon>Cantharellales</taxon>
        <taxon>Ceratobasidiaceae</taxon>
        <taxon>Rhizoctonia</taxon>
    </lineage>
</organism>
<dbReference type="Proteomes" id="UP000663861">
    <property type="component" value="Unassembled WGS sequence"/>
</dbReference>
<comment type="caution">
    <text evidence="3">The sequence shown here is derived from an EMBL/GenBank/DDBJ whole genome shotgun (WGS) entry which is preliminary data.</text>
</comment>
<dbReference type="EMBL" id="CAJMWX010001106">
    <property type="protein sequence ID" value="CAE6467926.1"/>
    <property type="molecule type" value="Genomic_DNA"/>
</dbReference>
<sequence length="115" mass="13334">MPSQPLLPTHAPIQPPRAYQPCDGYETYQADLKLIAEFDPNYSQTSLPHGVSSQSWHDALHSLRGDPRFSPKEPTVWQRALLILLVAVLFWSVFNWRWFFDVLRVGDERLTRSLD</sequence>
<evidence type="ECO:0000256" key="1">
    <source>
        <dbReference type="SAM" id="Phobius"/>
    </source>
</evidence>
<proteinExistence type="predicted"/>
<evidence type="ECO:0000313" key="2">
    <source>
        <dbReference type="EMBL" id="CAE6442350.1"/>
    </source>
</evidence>
<gene>
    <name evidence="3" type="ORF">RDB_LOCUS101891</name>
    <name evidence="2" type="ORF">RDB_LOCUS42457</name>
</gene>
<feature type="transmembrane region" description="Helical" evidence="1">
    <location>
        <begin position="76"/>
        <end position="94"/>
    </location>
</feature>